<evidence type="ECO:0000259" key="9">
    <source>
        <dbReference type="PROSITE" id="PS51633"/>
    </source>
</evidence>
<keyword evidence="5" id="KW-0805">Transcription regulation</keyword>
<dbReference type="SMART" id="SM00317">
    <property type="entry name" value="SET"/>
    <property type="match status" value="1"/>
</dbReference>
<keyword evidence="2 10" id="KW-0489">Methyltransferase</keyword>
<dbReference type="FunFam" id="2.170.270.10:FF:000001">
    <property type="entry name" value="Putative histone-lysine N-methyltransferase EZH2"/>
    <property type="match status" value="1"/>
</dbReference>
<dbReference type="SUPFAM" id="SSF82199">
    <property type="entry name" value="SET domain"/>
    <property type="match status" value="1"/>
</dbReference>
<evidence type="ECO:0000256" key="6">
    <source>
        <dbReference type="ARBA" id="ARBA00023163"/>
    </source>
</evidence>
<accession>A0A834VDT1</accession>
<keyword evidence="4" id="KW-0949">S-adenosyl-L-methionine</keyword>
<dbReference type="InterPro" id="IPR046341">
    <property type="entry name" value="SET_dom_sf"/>
</dbReference>
<dbReference type="InterPro" id="IPR001214">
    <property type="entry name" value="SET_dom"/>
</dbReference>
<dbReference type="PANTHER" id="PTHR45747:SF4">
    <property type="entry name" value="HISTONE-LYSINE N-METHYLTRANSFERASE E(Z)"/>
    <property type="match status" value="1"/>
</dbReference>
<evidence type="ECO:0000259" key="8">
    <source>
        <dbReference type="PROSITE" id="PS50280"/>
    </source>
</evidence>
<name>A0A834VDT1_SARSC</name>
<feature type="domain" description="SET" evidence="8">
    <location>
        <begin position="482"/>
        <end position="597"/>
    </location>
</feature>
<dbReference type="GO" id="GO:0003682">
    <property type="term" value="F:chromatin binding"/>
    <property type="evidence" value="ECO:0007669"/>
    <property type="project" value="TreeGrafter"/>
</dbReference>
<dbReference type="Pfam" id="PF18264">
    <property type="entry name" value="preSET_CXC"/>
    <property type="match status" value="1"/>
</dbReference>
<keyword evidence="3 10" id="KW-0808">Transferase</keyword>
<protein>
    <recommendedName>
        <fullName evidence="1">[histone H3]-lysine(27) N-trimethyltransferase</fullName>
        <ecNumber evidence="1">2.1.1.356</ecNumber>
    </recommendedName>
</protein>
<dbReference type="AlphaFoldDB" id="A0A834VDT1"/>
<evidence type="ECO:0000313" key="12">
    <source>
        <dbReference type="Proteomes" id="UP000070412"/>
    </source>
</evidence>
<dbReference type="PROSITE" id="PS50280">
    <property type="entry name" value="SET"/>
    <property type="match status" value="1"/>
</dbReference>
<dbReference type="GO" id="GO:0032259">
    <property type="term" value="P:methylation"/>
    <property type="evidence" value="ECO:0007669"/>
    <property type="project" value="UniProtKB-KW"/>
</dbReference>
<dbReference type="GO" id="GO:0031507">
    <property type="term" value="P:heterochromatin formation"/>
    <property type="evidence" value="ECO:0007669"/>
    <property type="project" value="TreeGrafter"/>
</dbReference>
<dbReference type="OrthoDB" id="6141102at2759"/>
<gene>
    <name evidence="10" type="ORF">SSS_4756</name>
</gene>
<evidence type="ECO:0000256" key="7">
    <source>
        <dbReference type="ARBA" id="ARBA00048568"/>
    </source>
</evidence>
<sequence>MPPNSLALGKKWTKEVEELFEKILLQKCEQQQKAIKVLTAENFYDQCRKNFKKQLANHNPPKDREEIRFGLNFPRQTYKLTENGKESYKIDLYYLSKIPPTPTMYVWAAVQRNIHVEDETTLHHIPYMDDEFIVKEGEFYEELITNYDGKLHTGKDNLTDDILADLVDSLKSSVSKDDDVFEILAAVFKNKGTACDLKYRYDDFKLKKFNEIDQMETTPNIDTDLNRAYSFDKSMHSYRNLYCCRCYTYDCSDHSYTEIKFRKNEIKQKKNFACGKNCHLKMNASIDGQSKSNLILMKNINFDEWSHAEKTLINVISKICLNNYCNIAKILNRSCLEIYAYAQHIKDIETGNDNDDDNNGGKKKKKKQNKWSVHCKKFQQKDSTTKILSNYIPCEHTESICDETCSCVRNKTFCEKYCACSNDCPERFPGCRCKAQCNTNQCPCYSAVRECDPDICGTCGADQIDLQMVRCKNIAMQRGLGKKLILAVSDVAGWGIFLNDEAEKNDFISEYCGEMISQDEADRRGKVYDNYRSSFLFNLNNDYVIDAKRKGNKIRFANHSINPNCYARVKIVCGEHRIGIFANRRIRKMEELFFDYRYGPNDQLKFVRIEREKKSKDVINL</sequence>
<reference evidence="11" key="3">
    <citation type="submission" date="2022-06" db="UniProtKB">
        <authorList>
            <consortium name="EnsemblMetazoa"/>
        </authorList>
    </citation>
    <scope>IDENTIFICATION</scope>
</reference>
<evidence type="ECO:0000256" key="3">
    <source>
        <dbReference type="ARBA" id="ARBA00022679"/>
    </source>
</evidence>
<feature type="domain" description="CXC" evidence="9">
    <location>
        <begin position="375"/>
        <end position="475"/>
    </location>
</feature>
<dbReference type="EnsemblMetazoa" id="SSS_4756s_mrna">
    <property type="protein sequence ID" value="KAF7490078.1"/>
    <property type="gene ID" value="SSS_4756"/>
</dbReference>
<dbReference type="GO" id="GO:0035098">
    <property type="term" value="C:ESC/E(Z) complex"/>
    <property type="evidence" value="ECO:0007669"/>
    <property type="project" value="TreeGrafter"/>
</dbReference>
<organism evidence="10">
    <name type="scientific">Sarcoptes scabiei</name>
    <name type="common">Itch mite</name>
    <name type="synonym">Acarus scabiei</name>
    <dbReference type="NCBI Taxonomy" id="52283"/>
    <lineage>
        <taxon>Eukaryota</taxon>
        <taxon>Metazoa</taxon>
        <taxon>Ecdysozoa</taxon>
        <taxon>Arthropoda</taxon>
        <taxon>Chelicerata</taxon>
        <taxon>Arachnida</taxon>
        <taxon>Acari</taxon>
        <taxon>Acariformes</taxon>
        <taxon>Sarcoptiformes</taxon>
        <taxon>Astigmata</taxon>
        <taxon>Psoroptidia</taxon>
        <taxon>Sarcoptoidea</taxon>
        <taxon>Sarcoptidae</taxon>
        <taxon>Sarcoptinae</taxon>
        <taxon>Sarcoptes</taxon>
    </lineage>
</organism>
<evidence type="ECO:0000256" key="2">
    <source>
        <dbReference type="ARBA" id="ARBA00022603"/>
    </source>
</evidence>
<dbReference type="EMBL" id="WVUK01000062">
    <property type="protein sequence ID" value="KAF7490078.1"/>
    <property type="molecule type" value="Genomic_DNA"/>
</dbReference>
<dbReference type="InterPro" id="IPR026489">
    <property type="entry name" value="CXC_dom"/>
</dbReference>
<evidence type="ECO:0000256" key="4">
    <source>
        <dbReference type="ARBA" id="ARBA00022691"/>
    </source>
</evidence>
<evidence type="ECO:0000313" key="10">
    <source>
        <dbReference type="EMBL" id="KAF7490078.1"/>
    </source>
</evidence>
<proteinExistence type="predicted"/>
<dbReference type="PANTHER" id="PTHR45747">
    <property type="entry name" value="HISTONE-LYSINE N-METHYLTRANSFERASE E(Z)"/>
    <property type="match status" value="1"/>
</dbReference>
<dbReference type="PROSITE" id="PS51633">
    <property type="entry name" value="CXC"/>
    <property type="match status" value="1"/>
</dbReference>
<dbReference type="GO" id="GO:0140951">
    <property type="term" value="F:histone H3K27 trimethyltransferase activity"/>
    <property type="evidence" value="ECO:0007669"/>
    <property type="project" value="UniProtKB-EC"/>
</dbReference>
<keyword evidence="6" id="KW-0804">Transcription</keyword>
<dbReference type="InterPro" id="IPR041355">
    <property type="entry name" value="Pre-SET_CXC"/>
</dbReference>
<dbReference type="InterPro" id="IPR045318">
    <property type="entry name" value="EZH1/2-like"/>
</dbReference>
<dbReference type="CDD" id="cd10519">
    <property type="entry name" value="SET_EZH"/>
    <property type="match status" value="1"/>
</dbReference>
<evidence type="ECO:0000256" key="5">
    <source>
        <dbReference type="ARBA" id="ARBA00023015"/>
    </source>
</evidence>
<dbReference type="InterPro" id="IPR048358">
    <property type="entry name" value="EZH1/2_MCSS"/>
</dbReference>
<keyword evidence="12" id="KW-1185">Reference proteome</keyword>
<dbReference type="Pfam" id="PF00856">
    <property type="entry name" value="SET"/>
    <property type="match status" value="1"/>
</dbReference>
<dbReference type="InterPro" id="IPR033467">
    <property type="entry name" value="Tesmin/TSO1-like_CXC"/>
</dbReference>
<dbReference type="Pfam" id="PF21358">
    <property type="entry name" value="Ezh2_MCSS"/>
    <property type="match status" value="1"/>
</dbReference>
<dbReference type="EC" id="2.1.1.356" evidence="1"/>
<dbReference type="Proteomes" id="UP000070412">
    <property type="component" value="Unassembled WGS sequence"/>
</dbReference>
<reference evidence="12" key="1">
    <citation type="journal article" date="2020" name="PLoS Negl. Trop. Dis.">
        <title>High-quality nuclear genome for Sarcoptes scabiei-A critical resource for a neglected parasite.</title>
        <authorList>
            <person name="Korhonen P.K."/>
            <person name="Gasser R.B."/>
            <person name="Ma G."/>
            <person name="Wang T."/>
            <person name="Stroehlein A.J."/>
            <person name="Young N.D."/>
            <person name="Ang C.S."/>
            <person name="Fernando D.D."/>
            <person name="Lu H.C."/>
            <person name="Taylor S."/>
            <person name="Reynolds S.L."/>
            <person name="Mofiz E."/>
            <person name="Najaraj S.H."/>
            <person name="Gowda H."/>
            <person name="Madugundu A."/>
            <person name="Renuse S."/>
            <person name="Holt D."/>
            <person name="Pandey A."/>
            <person name="Papenfuss A.T."/>
            <person name="Fischer K."/>
        </authorList>
    </citation>
    <scope>NUCLEOTIDE SEQUENCE [LARGE SCALE GENOMIC DNA]</scope>
</reference>
<evidence type="ECO:0000256" key="1">
    <source>
        <dbReference type="ARBA" id="ARBA00012186"/>
    </source>
</evidence>
<comment type="catalytic activity">
    <reaction evidence="7">
        <text>L-lysyl(27)-[histone H3] + 3 S-adenosyl-L-methionine = N(6),N(6),N(6)-trimethyl-L-lysyl(27)-[histone H3] + 3 S-adenosyl-L-homocysteine + 3 H(+)</text>
        <dbReference type="Rhea" id="RHEA:60292"/>
        <dbReference type="Rhea" id="RHEA-COMP:15535"/>
        <dbReference type="Rhea" id="RHEA-COMP:15548"/>
        <dbReference type="ChEBI" id="CHEBI:15378"/>
        <dbReference type="ChEBI" id="CHEBI:29969"/>
        <dbReference type="ChEBI" id="CHEBI:57856"/>
        <dbReference type="ChEBI" id="CHEBI:59789"/>
        <dbReference type="ChEBI" id="CHEBI:61961"/>
        <dbReference type="EC" id="2.1.1.356"/>
    </reaction>
</comment>
<evidence type="ECO:0000313" key="11">
    <source>
        <dbReference type="EnsemblMetazoa" id="KAF7490078.1"/>
    </source>
</evidence>
<dbReference type="SMART" id="SM01114">
    <property type="entry name" value="CXC"/>
    <property type="match status" value="1"/>
</dbReference>
<dbReference type="Gene3D" id="2.170.270.10">
    <property type="entry name" value="SET domain"/>
    <property type="match status" value="1"/>
</dbReference>
<reference evidence="10" key="2">
    <citation type="submission" date="2020-01" db="EMBL/GenBank/DDBJ databases">
        <authorList>
            <person name="Korhonen P.K.K."/>
            <person name="Guangxu M.G."/>
            <person name="Wang T.W."/>
            <person name="Stroehlein A.J.S."/>
            <person name="Young N.D."/>
            <person name="Ang C.-S.A."/>
            <person name="Fernando D.W.F."/>
            <person name="Lu H.L."/>
            <person name="Taylor S.T."/>
            <person name="Ehtesham M.E.M."/>
            <person name="Najaraj S.H.N."/>
            <person name="Harsha G.H.G."/>
            <person name="Madugundu A.M."/>
            <person name="Renuse S.R."/>
            <person name="Holt D.H."/>
            <person name="Pandey A.P."/>
            <person name="Papenfuss A.P."/>
            <person name="Gasser R.B.G."/>
            <person name="Fischer K.F."/>
        </authorList>
    </citation>
    <scope>NUCLEOTIDE SEQUENCE</scope>
    <source>
        <strain evidence="10">SSS_KF_BRIS2020</strain>
    </source>
</reference>